<feature type="compositionally biased region" description="Basic and acidic residues" evidence="1">
    <location>
        <begin position="69"/>
        <end position="79"/>
    </location>
</feature>
<evidence type="ECO:0000313" key="2">
    <source>
        <dbReference type="EMBL" id="KAK5856143.1"/>
    </source>
</evidence>
<sequence>MKEDGFSQMQPDTDPVLTDPLRCPRAICTIPKDNTAAARVTKAPTYSDSEEAKPMALSLEGWGGSYSDTGKEGARDDSVSHGYSKGEGCI</sequence>
<evidence type="ECO:0000256" key="1">
    <source>
        <dbReference type="SAM" id="MobiDB-lite"/>
    </source>
</evidence>
<protein>
    <submittedName>
        <fullName evidence="2">Uncharacterized protein</fullName>
    </submittedName>
</protein>
<name>A0AAN7X4L2_ELEMC</name>
<dbReference type="AlphaFoldDB" id="A0AAN7X4L2"/>
<evidence type="ECO:0000313" key="3">
    <source>
        <dbReference type="Proteomes" id="UP001346869"/>
    </source>
</evidence>
<dbReference type="EMBL" id="JAUZQC010000017">
    <property type="protein sequence ID" value="KAK5856143.1"/>
    <property type="molecule type" value="Genomic_DNA"/>
</dbReference>
<accession>A0AAN7X4L2</accession>
<feature type="region of interest" description="Disordered" evidence="1">
    <location>
        <begin position="1"/>
        <end position="20"/>
    </location>
</feature>
<gene>
    <name evidence="2" type="ORF">PBY51_007761</name>
</gene>
<feature type="region of interest" description="Disordered" evidence="1">
    <location>
        <begin position="68"/>
        <end position="90"/>
    </location>
</feature>
<reference evidence="2 3" key="1">
    <citation type="journal article" date="2023" name="Genes (Basel)">
        <title>Chromosome-Level Genome Assembly and Circadian Gene Repertoire of the Patagonia Blennie Eleginops maclovinus-The Closest Ancestral Proxy of Antarctic Cryonotothenioids.</title>
        <authorList>
            <person name="Cheng C.C."/>
            <person name="Rivera-Colon A.G."/>
            <person name="Minhas B.F."/>
            <person name="Wilson L."/>
            <person name="Rayamajhi N."/>
            <person name="Vargas-Chacoff L."/>
            <person name="Catchen J.M."/>
        </authorList>
    </citation>
    <scope>NUCLEOTIDE SEQUENCE [LARGE SCALE GENOMIC DNA]</scope>
    <source>
        <strain evidence="2">JMC-PN-2008</strain>
    </source>
</reference>
<dbReference type="Proteomes" id="UP001346869">
    <property type="component" value="Unassembled WGS sequence"/>
</dbReference>
<comment type="caution">
    <text evidence="2">The sequence shown here is derived from an EMBL/GenBank/DDBJ whole genome shotgun (WGS) entry which is preliminary data.</text>
</comment>
<organism evidence="2 3">
    <name type="scientific">Eleginops maclovinus</name>
    <name type="common">Patagonian blennie</name>
    <name type="synonym">Eleginus maclovinus</name>
    <dbReference type="NCBI Taxonomy" id="56733"/>
    <lineage>
        <taxon>Eukaryota</taxon>
        <taxon>Metazoa</taxon>
        <taxon>Chordata</taxon>
        <taxon>Craniata</taxon>
        <taxon>Vertebrata</taxon>
        <taxon>Euteleostomi</taxon>
        <taxon>Actinopterygii</taxon>
        <taxon>Neopterygii</taxon>
        <taxon>Teleostei</taxon>
        <taxon>Neoteleostei</taxon>
        <taxon>Acanthomorphata</taxon>
        <taxon>Eupercaria</taxon>
        <taxon>Perciformes</taxon>
        <taxon>Notothenioidei</taxon>
        <taxon>Eleginopidae</taxon>
        <taxon>Eleginops</taxon>
    </lineage>
</organism>
<proteinExistence type="predicted"/>
<keyword evidence="3" id="KW-1185">Reference proteome</keyword>
<reference evidence="2 3" key="2">
    <citation type="journal article" date="2023" name="Mol. Biol. Evol.">
        <title>Genomics of Secondarily Temperate Adaptation in the Only Non-Antarctic Icefish.</title>
        <authorList>
            <person name="Rivera-Colon A.G."/>
            <person name="Rayamajhi N."/>
            <person name="Minhas B.F."/>
            <person name="Madrigal G."/>
            <person name="Bilyk K.T."/>
            <person name="Yoon V."/>
            <person name="Hune M."/>
            <person name="Gregory S."/>
            <person name="Cheng C.H.C."/>
            <person name="Catchen J.M."/>
        </authorList>
    </citation>
    <scope>NUCLEOTIDE SEQUENCE [LARGE SCALE GENOMIC DNA]</scope>
    <source>
        <strain evidence="2">JMC-PN-2008</strain>
    </source>
</reference>